<dbReference type="Gene3D" id="1.25.40.10">
    <property type="entry name" value="Tetratricopeptide repeat domain"/>
    <property type="match status" value="1"/>
</dbReference>
<dbReference type="InterPro" id="IPR011990">
    <property type="entry name" value="TPR-like_helical_dom_sf"/>
</dbReference>
<name>A0A545T134_9GAMM</name>
<dbReference type="AlphaFoldDB" id="A0A545T134"/>
<keyword evidence="2" id="KW-1185">Reference proteome</keyword>
<evidence type="ECO:0000313" key="2">
    <source>
        <dbReference type="Proteomes" id="UP000317839"/>
    </source>
</evidence>
<dbReference type="OrthoDB" id="419276at2"/>
<dbReference type="SMART" id="SM00028">
    <property type="entry name" value="TPR"/>
    <property type="match status" value="4"/>
</dbReference>
<dbReference type="RefSeq" id="WP_142944139.1">
    <property type="nucleotide sequence ID" value="NZ_VIKR01000007.1"/>
</dbReference>
<organism evidence="1 2">
    <name type="scientific">Aliikangiella marina</name>
    <dbReference type="NCBI Taxonomy" id="1712262"/>
    <lineage>
        <taxon>Bacteria</taxon>
        <taxon>Pseudomonadati</taxon>
        <taxon>Pseudomonadota</taxon>
        <taxon>Gammaproteobacteria</taxon>
        <taxon>Oceanospirillales</taxon>
        <taxon>Pleioneaceae</taxon>
        <taxon>Aliikangiella</taxon>
    </lineage>
</organism>
<dbReference type="InterPro" id="IPR019734">
    <property type="entry name" value="TPR_rpt"/>
</dbReference>
<dbReference type="Proteomes" id="UP000317839">
    <property type="component" value="Unassembled WGS sequence"/>
</dbReference>
<dbReference type="Pfam" id="PF13424">
    <property type="entry name" value="TPR_12"/>
    <property type="match status" value="1"/>
</dbReference>
<reference evidence="1 2" key="1">
    <citation type="submission" date="2019-06" db="EMBL/GenBank/DDBJ databases">
        <title>Draft genome of Aliikangiella marina GYP-15.</title>
        <authorList>
            <person name="Wang G."/>
        </authorList>
    </citation>
    <scope>NUCLEOTIDE SEQUENCE [LARGE SCALE GENOMIC DNA]</scope>
    <source>
        <strain evidence="1 2">GYP-15</strain>
    </source>
</reference>
<accession>A0A545T134</accession>
<dbReference type="EMBL" id="VIKR01000007">
    <property type="protein sequence ID" value="TQV70922.1"/>
    <property type="molecule type" value="Genomic_DNA"/>
</dbReference>
<evidence type="ECO:0000313" key="1">
    <source>
        <dbReference type="EMBL" id="TQV70922.1"/>
    </source>
</evidence>
<dbReference type="SUPFAM" id="SSF48452">
    <property type="entry name" value="TPR-like"/>
    <property type="match status" value="1"/>
</dbReference>
<sequence length="178" mass="20548">MNHSSVEKLLISAWKYRREGDYQTAGTLVDQAIQLSSEDDYANRGRAFHILAQFEADQNEFKNALNYYQQSQAFYEKTELQDKVAHSIRHVADTFYSLNEIEKARAQYESAIKMYNTQADTNDVDIANTLKGYALVLEKQNENEAAKKKWSTILSIYEKYNIQSGINEAKGKIEQLQE</sequence>
<proteinExistence type="predicted"/>
<comment type="caution">
    <text evidence="1">The sequence shown here is derived from an EMBL/GenBank/DDBJ whole genome shotgun (WGS) entry which is preliminary data.</text>
</comment>
<gene>
    <name evidence="1" type="ORF">FLL45_21585</name>
</gene>
<protein>
    <submittedName>
        <fullName evidence="1">Tetratricopeptide repeat protein</fullName>
    </submittedName>
</protein>